<dbReference type="GO" id="GO:0016747">
    <property type="term" value="F:acyltransferase activity, transferring groups other than amino-acyl groups"/>
    <property type="evidence" value="ECO:0007669"/>
    <property type="project" value="TreeGrafter"/>
</dbReference>
<dbReference type="Proteomes" id="UP000559256">
    <property type="component" value="Unassembled WGS sequence"/>
</dbReference>
<name>A0A8H5LMU8_9AGAR</name>
<comment type="caution">
    <text evidence="2">The sequence shown here is derived from an EMBL/GenBank/DDBJ whole genome shotgun (WGS) entry which is preliminary data.</text>
</comment>
<dbReference type="Pfam" id="PF02458">
    <property type="entry name" value="Transferase"/>
    <property type="match status" value="1"/>
</dbReference>
<organism evidence="2 3">
    <name type="scientific">Tetrapyrgos nigripes</name>
    <dbReference type="NCBI Taxonomy" id="182062"/>
    <lineage>
        <taxon>Eukaryota</taxon>
        <taxon>Fungi</taxon>
        <taxon>Dikarya</taxon>
        <taxon>Basidiomycota</taxon>
        <taxon>Agaricomycotina</taxon>
        <taxon>Agaricomycetes</taxon>
        <taxon>Agaricomycetidae</taxon>
        <taxon>Agaricales</taxon>
        <taxon>Marasmiineae</taxon>
        <taxon>Marasmiaceae</taxon>
        <taxon>Tetrapyrgos</taxon>
    </lineage>
</organism>
<dbReference type="InterPro" id="IPR050317">
    <property type="entry name" value="Plant_Fungal_Acyltransferase"/>
</dbReference>
<gene>
    <name evidence="2" type="ORF">D9758_007149</name>
</gene>
<dbReference type="EMBL" id="JAACJM010000036">
    <property type="protein sequence ID" value="KAF5362948.1"/>
    <property type="molecule type" value="Genomic_DNA"/>
</dbReference>
<proteinExistence type="predicted"/>
<dbReference type="OrthoDB" id="1862401at2759"/>
<reference evidence="2 3" key="1">
    <citation type="journal article" date="2020" name="ISME J.">
        <title>Uncovering the hidden diversity of litter-decomposition mechanisms in mushroom-forming fungi.</title>
        <authorList>
            <person name="Floudas D."/>
            <person name="Bentzer J."/>
            <person name="Ahren D."/>
            <person name="Johansson T."/>
            <person name="Persson P."/>
            <person name="Tunlid A."/>
        </authorList>
    </citation>
    <scope>NUCLEOTIDE SEQUENCE [LARGE SCALE GENOMIC DNA]</scope>
    <source>
        <strain evidence="2 3">CBS 291.85</strain>
    </source>
</reference>
<dbReference type="PANTHER" id="PTHR31642">
    <property type="entry name" value="TRICHOTHECENE 3-O-ACETYLTRANSFERASE"/>
    <property type="match status" value="1"/>
</dbReference>
<evidence type="ECO:0008006" key="4">
    <source>
        <dbReference type="Google" id="ProtNLM"/>
    </source>
</evidence>
<accession>A0A8H5LMU8</accession>
<dbReference type="PANTHER" id="PTHR31642:SF310">
    <property type="entry name" value="FATTY ALCOHOL:CAFFEOYL-COA ACYLTRANSFERASE"/>
    <property type="match status" value="1"/>
</dbReference>
<protein>
    <recommendedName>
        <fullName evidence="4">Transferase</fullName>
    </recommendedName>
</protein>
<dbReference type="AlphaFoldDB" id="A0A8H5LMU8"/>
<dbReference type="InterPro" id="IPR023213">
    <property type="entry name" value="CAT-like_dom_sf"/>
</dbReference>
<sequence length="549" mass="60188">MVGHTSADFVISGPCEIIFVQTNGHRYLLCSVSVLESECYKYIGLPCTDYQPPLLPMVSLFTRGSFVYFNDPQSQNAGKRTIIVKPSSKLNLPTPDPISLNPLDLIMPPLFLRFVMMYKLRHDTDAGGDPKQTFDKVVQLLISSLADALELYPPGAGRLRPINPEKGSELAIFCDGTGAEVVVHRENRPFVEAEHDLQSLSPGPLFLPLDEVAKKGSLMVKVTKFSCGTVTIVPQLHHYVADLGAYMDFVSTWAKIANGESIDMTLFPKSWAHEPMKYFSSKQIDPSLVPTSVPGIVVGPEGPPPLPFPKIRDTLRWYFSDIALEQLKVDCTSLLNLNPSNNTSSAAWISTADAFTALVWAAQTRARYAVDPNLVADETQTLGVAVDARERLKALGLPHHYFGNFNLSLAVSASRKDLLDTSLEATTRVALAIRTGLLEHLTFDAMAYRMAFLEAQALALEGQVGHRLMLEGDNRSTNWSKYDLTKMLFGPGLEPVYTNVGTKINFPAGSVVIWKAKGGVIVASPVESKEADDTLLADKLMVKYGAVVQ</sequence>
<evidence type="ECO:0000256" key="1">
    <source>
        <dbReference type="ARBA" id="ARBA00022679"/>
    </source>
</evidence>
<keyword evidence="1" id="KW-0808">Transferase</keyword>
<keyword evidence="3" id="KW-1185">Reference proteome</keyword>
<evidence type="ECO:0000313" key="3">
    <source>
        <dbReference type="Proteomes" id="UP000559256"/>
    </source>
</evidence>
<dbReference type="Gene3D" id="3.30.559.10">
    <property type="entry name" value="Chloramphenicol acetyltransferase-like domain"/>
    <property type="match status" value="2"/>
</dbReference>
<evidence type="ECO:0000313" key="2">
    <source>
        <dbReference type="EMBL" id="KAF5362948.1"/>
    </source>
</evidence>